<dbReference type="EMBL" id="AP019736">
    <property type="protein sequence ID" value="BBL06013.1"/>
    <property type="molecule type" value="Genomic_DNA"/>
</dbReference>
<dbReference type="GeneID" id="98672626"/>
<accession>A0A4Y1WY61</accession>
<feature type="transmembrane region" description="Helical" evidence="1">
    <location>
        <begin position="6"/>
        <end position="24"/>
    </location>
</feature>
<keyword evidence="1" id="KW-0472">Membrane</keyword>
<reference evidence="3" key="1">
    <citation type="submission" date="2019-06" db="EMBL/GenBank/DDBJ databases">
        <title>Alistipes onderdonkii subsp. vulgaris subsp. nov., Alistipes dispar sp. nov. and Alistipes communis sp. nov., isolated from human faeces, and creation of Alistipes onderdonkii subsp. onderdonkii subsp. nov.</title>
        <authorList>
            <person name="Sakamoto M."/>
            <person name="Ikeyama N."/>
            <person name="Ogata Y."/>
            <person name="Suda W."/>
            <person name="Iino T."/>
            <person name="Hattori M."/>
            <person name="Ohkuma M."/>
        </authorList>
    </citation>
    <scope>NUCLEOTIDE SEQUENCE [LARGE SCALE GENOMIC DNA]</scope>
    <source>
        <strain evidence="3">5CPEGH6</strain>
    </source>
</reference>
<keyword evidence="3" id="KW-1185">Reference proteome</keyword>
<gene>
    <name evidence="2" type="ORF">A5CPEGH6_06510</name>
</gene>
<dbReference type="OrthoDB" id="1004786at2"/>
<protein>
    <submittedName>
        <fullName evidence="2">Uncharacterized protein</fullName>
    </submittedName>
</protein>
<organism evidence="2 3">
    <name type="scientific">Alistipes dispar</name>
    <dbReference type="NCBI Taxonomy" id="2585119"/>
    <lineage>
        <taxon>Bacteria</taxon>
        <taxon>Pseudomonadati</taxon>
        <taxon>Bacteroidota</taxon>
        <taxon>Bacteroidia</taxon>
        <taxon>Bacteroidales</taxon>
        <taxon>Rikenellaceae</taxon>
        <taxon>Alistipes</taxon>
    </lineage>
</organism>
<sequence length="96" mass="9900">MGILTVVFGILSGCLLSVLVGIIGSSRRIGFGWAFLISLIFTPLVGLIVALLTDPLSGDDRRWGCIGTLLAILGLVFLAAFLLLLLTGGALVLGAC</sequence>
<name>A0A4Y1WY61_9BACT</name>
<feature type="transmembrane region" description="Helical" evidence="1">
    <location>
        <begin position="72"/>
        <end position="93"/>
    </location>
</feature>
<keyword evidence="1" id="KW-0812">Transmembrane</keyword>
<feature type="transmembrane region" description="Helical" evidence="1">
    <location>
        <begin position="31"/>
        <end position="52"/>
    </location>
</feature>
<dbReference type="AlphaFoldDB" id="A0A4Y1WY61"/>
<dbReference type="Proteomes" id="UP000319374">
    <property type="component" value="Chromosome"/>
</dbReference>
<evidence type="ECO:0000256" key="1">
    <source>
        <dbReference type="SAM" id="Phobius"/>
    </source>
</evidence>
<proteinExistence type="predicted"/>
<evidence type="ECO:0000313" key="2">
    <source>
        <dbReference type="EMBL" id="BBL06013.1"/>
    </source>
</evidence>
<dbReference type="KEGG" id="ada:A5CPEGH6_06510"/>
<dbReference type="RefSeq" id="WP_141427869.1">
    <property type="nucleotide sequence ID" value="NZ_AP019736.1"/>
</dbReference>
<keyword evidence="1" id="KW-1133">Transmembrane helix</keyword>
<evidence type="ECO:0000313" key="3">
    <source>
        <dbReference type="Proteomes" id="UP000319374"/>
    </source>
</evidence>